<dbReference type="InterPro" id="IPR023352">
    <property type="entry name" value="MAPEG-like_dom_sf"/>
</dbReference>
<dbReference type="KEGG" id="ery:CP97_13805"/>
<reference evidence="7" key="2">
    <citation type="submission" date="2015-04" db="EMBL/GenBank/DDBJ databases">
        <title>The complete genome sequence of Erythrobacter sp. s21-N3.</title>
        <authorList>
            <person name="Zhuang L."/>
            <person name="Liu Y."/>
            <person name="Shao Z."/>
        </authorList>
    </citation>
    <scope>NUCLEOTIDE SEQUENCE [LARGE SCALE GENOMIC DNA]</scope>
    <source>
        <strain evidence="7">s21-N3</strain>
    </source>
</reference>
<dbReference type="RefSeq" id="WP_048886422.1">
    <property type="nucleotide sequence ID" value="NZ_CP011310.1"/>
</dbReference>
<sequence>MPAELTVLGLAAILLLVHIFAAIRYKTQQYGKEWNMGARDEDLQPLNDVAGRLDRARGNFLETLPLAIIALGGVVIADKASTLTAIAAWIWLGARVIYLPLYWAGIPKVRTLIWLIALLALIYPLGVLLLA</sequence>
<evidence type="ECO:0000256" key="3">
    <source>
        <dbReference type="ARBA" id="ARBA00022989"/>
    </source>
</evidence>
<dbReference type="STRING" id="1648404.CP97_13805"/>
<reference evidence="6 7" key="1">
    <citation type="journal article" date="2015" name="Int. J. Syst. Evol. Microbiol.">
        <title>Erythrobacter atlanticus sp. nov., a bacterium from ocean sediment able to degrade polycyclic aromatic hydrocarbons.</title>
        <authorList>
            <person name="Zhuang L."/>
            <person name="Liu Y."/>
            <person name="Wang L."/>
            <person name="Wang W."/>
            <person name="Shao Z."/>
        </authorList>
    </citation>
    <scope>NUCLEOTIDE SEQUENCE [LARGE SCALE GENOMIC DNA]</scope>
    <source>
        <strain evidence="7">s21-N3</strain>
    </source>
</reference>
<keyword evidence="4 5" id="KW-0472">Membrane</keyword>
<dbReference type="PANTHER" id="PTHR35371">
    <property type="entry name" value="INNER MEMBRANE PROTEIN"/>
    <property type="match status" value="1"/>
</dbReference>
<dbReference type="PANTHER" id="PTHR35371:SF1">
    <property type="entry name" value="BLR7753 PROTEIN"/>
    <property type="match status" value="1"/>
</dbReference>
<keyword evidence="2 5" id="KW-0812">Transmembrane</keyword>
<feature type="transmembrane region" description="Helical" evidence="5">
    <location>
        <begin position="111"/>
        <end position="130"/>
    </location>
</feature>
<feature type="transmembrane region" description="Helical" evidence="5">
    <location>
        <begin position="6"/>
        <end position="25"/>
    </location>
</feature>
<organism evidence="6 7">
    <name type="scientific">Aurantiacibacter atlanticus</name>
    <dbReference type="NCBI Taxonomy" id="1648404"/>
    <lineage>
        <taxon>Bacteria</taxon>
        <taxon>Pseudomonadati</taxon>
        <taxon>Pseudomonadota</taxon>
        <taxon>Alphaproteobacteria</taxon>
        <taxon>Sphingomonadales</taxon>
        <taxon>Erythrobacteraceae</taxon>
        <taxon>Aurantiacibacter</taxon>
    </lineage>
</organism>
<dbReference type="InterPro" id="IPR001129">
    <property type="entry name" value="Membr-assoc_MAPEG"/>
</dbReference>
<accession>A0A0H4VDV5</accession>
<evidence type="ECO:0000256" key="4">
    <source>
        <dbReference type="ARBA" id="ARBA00023136"/>
    </source>
</evidence>
<dbReference type="Gene3D" id="1.20.120.550">
    <property type="entry name" value="Membrane associated eicosanoid/glutathione metabolism-like domain"/>
    <property type="match status" value="1"/>
</dbReference>
<gene>
    <name evidence="6" type="ORF">CP97_13805</name>
</gene>
<keyword evidence="3 5" id="KW-1133">Transmembrane helix</keyword>
<evidence type="ECO:0000256" key="1">
    <source>
        <dbReference type="ARBA" id="ARBA00004370"/>
    </source>
</evidence>
<proteinExistence type="predicted"/>
<dbReference type="Proteomes" id="UP000059113">
    <property type="component" value="Chromosome"/>
</dbReference>
<evidence type="ECO:0000256" key="5">
    <source>
        <dbReference type="SAM" id="Phobius"/>
    </source>
</evidence>
<evidence type="ECO:0000256" key="2">
    <source>
        <dbReference type="ARBA" id="ARBA00022692"/>
    </source>
</evidence>
<feature type="transmembrane region" description="Helical" evidence="5">
    <location>
        <begin position="83"/>
        <end position="104"/>
    </location>
</feature>
<keyword evidence="7" id="KW-1185">Reference proteome</keyword>
<dbReference type="SUPFAM" id="SSF161084">
    <property type="entry name" value="MAPEG domain-like"/>
    <property type="match status" value="1"/>
</dbReference>
<dbReference type="EMBL" id="CP011310">
    <property type="protein sequence ID" value="AKQ42872.1"/>
    <property type="molecule type" value="Genomic_DNA"/>
</dbReference>
<dbReference type="AlphaFoldDB" id="A0A0H4VDV5"/>
<evidence type="ECO:0000313" key="6">
    <source>
        <dbReference type="EMBL" id="AKQ42872.1"/>
    </source>
</evidence>
<comment type="subcellular location">
    <subcellularLocation>
        <location evidence="1">Membrane</location>
    </subcellularLocation>
</comment>
<feature type="transmembrane region" description="Helical" evidence="5">
    <location>
        <begin position="60"/>
        <end position="77"/>
    </location>
</feature>
<evidence type="ECO:0000313" key="7">
    <source>
        <dbReference type="Proteomes" id="UP000059113"/>
    </source>
</evidence>
<dbReference type="PATRIC" id="fig|1648404.4.peg.2874"/>
<dbReference type="OrthoDB" id="7743618at2"/>
<name>A0A0H4VDV5_9SPHN</name>
<dbReference type="Pfam" id="PF01124">
    <property type="entry name" value="MAPEG"/>
    <property type="match status" value="1"/>
</dbReference>
<protein>
    <submittedName>
        <fullName evidence="6">Membrane protein</fullName>
    </submittedName>
</protein>
<dbReference type="GO" id="GO:0016020">
    <property type="term" value="C:membrane"/>
    <property type="evidence" value="ECO:0007669"/>
    <property type="project" value="UniProtKB-SubCell"/>
</dbReference>